<evidence type="ECO:0000313" key="2">
    <source>
        <dbReference type="Proteomes" id="UP000308197"/>
    </source>
</evidence>
<gene>
    <name evidence="1" type="ORF">K466DRAFT_604963</name>
</gene>
<dbReference type="AlphaFoldDB" id="A0A5C3NV27"/>
<accession>A0A5C3NV27</accession>
<name>A0A5C3NV27_9APHY</name>
<dbReference type="Proteomes" id="UP000308197">
    <property type="component" value="Unassembled WGS sequence"/>
</dbReference>
<keyword evidence="2" id="KW-1185">Reference proteome</keyword>
<proteinExistence type="predicted"/>
<organism evidence="1 2">
    <name type="scientific">Polyporus arcularius HHB13444</name>
    <dbReference type="NCBI Taxonomy" id="1314778"/>
    <lineage>
        <taxon>Eukaryota</taxon>
        <taxon>Fungi</taxon>
        <taxon>Dikarya</taxon>
        <taxon>Basidiomycota</taxon>
        <taxon>Agaricomycotina</taxon>
        <taxon>Agaricomycetes</taxon>
        <taxon>Polyporales</taxon>
        <taxon>Polyporaceae</taxon>
        <taxon>Polyporus</taxon>
    </lineage>
</organism>
<evidence type="ECO:0000313" key="1">
    <source>
        <dbReference type="EMBL" id="TFK80882.1"/>
    </source>
</evidence>
<sequence>MENPDHYLAFRNLGTSRLRVTSPEGPFHKNNIDAPGAFASCLIARALLFDSEVLHHHTYCYFPDKKAWDAFVAAQDYNQEDEASVKRFFNDACYGTPQAQRGKAMEHVESYFNNDEKRWKAFLETHGGGPVPFEECFWWLMGKVERVPYPDGRRRFSTIPHPWLVGKLTAYLLTADLVYAGKVEPPSMETMGQVIHYNQLGSAAGLHKAGLIGDPKSASQPEVIAAFKCVYEFLDRTVAEEDKRLIGFDEIMVEHLLCKFSRTESLRGVKQTRKGKGKGRGKGI</sequence>
<dbReference type="InParanoid" id="A0A5C3NV27"/>
<protein>
    <submittedName>
        <fullName evidence="1">Uncharacterized protein</fullName>
    </submittedName>
</protein>
<reference evidence="1 2" key="1">
    <citation type="journal article" date="2019" name="Nat. Ecol. Evol.">
        <title>Megaphylogeny resolves global patterns of mushroom evolution.</title>
        <authorList>
            <person name="Varga T."/>
            <person name="Krizsan K."/>
            <person name="Foldi C."/>
            <person name="Dima B."/>
            <person name="Sanchez-Garcia M."/>
            <person name="Sanchez-Ramirez S."/>
            <person name="Szollosi G.J."/>
            <person name="Szarkandi J.G."/>
            <person name="Papp V."/>
            <person name="Albert L."/>
            <person name="Andreopoulos W."/>
            <person name="Angelini C."/>
            <person name="Antonin V."/>
            <person name="Barry K.W."/>
            <person name="Bougher N.L."/>
            <person name="Buchanan P."/>
            <person name="Buyck B."/>
            <person name="Bense V."/>
            <person name="Catcheside P."/>
            <person name="Chovatia M."/>
            <person name="Cooper J."/>
            <person name="Damon W."/>
            <person name="Desjardin D."/>
            <person name="Finy P."/>
            <person name="Geml J."/>
            <person name="Haridas S."/>
            <person name="Hughes K."/>
            <person name="Justo A."/>
            <person name="Karasinski D."/>
            <person name="Kautmanova I."/>
            <person name="Kiss B."/>
            <person name="Kocsube S."/>
            <person name="Kotiranta H."/>
            <person name="LaButti K.M."/>
            <person name="Lechner B.E."/>
            <person name="Liimatainen K."/>
            <person name="Lipzen A."/>
            <person name="Lukacs Z."/>
            <person name="Mihaltcheva S."/>
            <person name="Morgado L.N."/>
            <person name="Niskanen T."/>
            <person name="Noordeloos M.E."/>
            <person name="Ohm R.A."/>
            <person name="Ortiz-Santana B."/>
            <person name="Ovrebo C."/>
            <person name="Racz N."/>
            <person name="Riley R."/>
            <person name="Savchenko A."/>
            <person name="Shiryaev A."/>
            <person name="Soop K."/>
            <person name="Spirin V."/>
            <person name="Szebenyi C."/>
            <person name="Tomsovsky M."/>
            <person name="Tulloss R.E."/>
            <person name="Uehling J."/>
            <person name="Grigoriev I.V."/>
            <person name="Vagvolgyi C."/>
            <person name="Papp T."/>
            <person name="Martin F.M."/>
            <person name="Miettinen O."/>
            <person name="Hibbett D.S."/>
            <person name="Nagy L.G."/>
        </authorList>
    </citation>
    <scope>NUCLEOTIDE SEQUENCE [LARGE SCALE GENOMIC DNA]</scope>
    <source>
        <strain evidence="1 2">HHB13444</strain>
    </source>
</reference>
<dbReference type="EMBL" id="ML211691">
    <property type="protein sequence ID" value="TFK80882.1"/>
    <property type="molecule type" value="Genomic_DNA"/>
</dbReference>